<accession>A0ABU6PSU6</accession>
<evidence type="ECO:0000313" key="1">
    <source>
        <dbReference type="EMBL" id="MED5017948.1"/>
    </source>
</evidence>
<protein>
    <submittedName>
        <fullName evidence="1">Uncharacterized protein</fullName>
    </submittedName>
</protein>
<name>A0ABU6PSU6_9BACL</name>
<sequence length="70" mass="7810">MSDSTITIHFVGGESLNIISDDIPGVISRLKSEEWVNLNAHHVKTSSISFFSVYEPGFDKDSEKQIPDRS</sequence>
<reference evidence="1 2" key="1">
    <citation type="submission" date="2023-03" db="EMBL/GenBank/DDBJ databases">
        <title>Bacillus Genome Sequencing.</title>
        <authorList>
            <person name="Dunlap C."/>
        </authorList>
    </citation>
    <scope>NUCLEOTIDE SEQUENCE [LARGE SCALE GENOMIC DNA]</scope>
    <source>
        <strain evidence="1 2">NRS-52</strain>
    </source>
</reference>
<keyword evidence="2" id="KW-1185">Reference proteome</keyword>
<evidence type="ECO:0000313" key="2">
    <source>
        <dbReference type="Proteomes" id="UP001343257"/>
    </source>
</evidence>
<dbReference type="EMBL" id="JARTLD010000028">
    <property type="protein sequence ID" value="MED5017948.1"/>
    <property type="molecule type" value="Genomic_DNA"/>
</dbReference>
<dbReference type="RefSeq" id="WP_328277956.1">
    <property type="nucleotide sequence ID" value="NZ_JARTLD010000028.1"/>
</dbReference>
<proteinExistence type="predicted"/>
<gene>
    <name evidence="1" type="ORF">P9847_11610</name>
</gene>
<organism evidence="1 2">
    <name type="scientific">Paenibacillus chibensis</name>
    <dbReference type="NCBI Taxonomy" id="59846"/>
    <lineage>
        <taxon>Bacteria</taxon>
        <taxon>Bacillati</taxon>
        <taxon>Bacillota</taxon>
        <taxon>Bacilli</taxon>
        <taxon>Bacillales</taxon>
        <taxon>Paenibacillaceae</taxon>
        <taxon>Paenibacillus</taxon>
    </lineage>
</organism>
<comment type="caution">
    <text evidence="1">The sequence shown here is derived from an EMBL/GenBank/DDBJ whole genome shotgun (WGS) entry which is preliminary data.</text>
</comment>
<dbReference type="Proteomes" id="UP001343257">
    <property type="component" value="Unassembled WGS sequence"/>
</dbReference>